<dbReference type="RefSeq" id="WP_123782822.1">
    <property type="nucleotide sequence ID" value="NZ_RKIK01000055.1"/>
</dbReference>
<reference evidence="2 3" key="1">
    <citation type="submission" date="2018-11" db="EMBL/GenBank/DDBJ databases">
        <title>Vibrio ponticus strain CAIM 1751 pathogenic for the snapper Lutjanus guttatus.</title>
        <authorList>
            <person name="Soto-Rodriguez S."/>
            <person name="Lozano-Olvera R."/>
            <person name="Gomez-Gil B."/>
        </authorList>
    </citation>
    <scope>NUCLEOTIDE SEQUENCE [LARGE SCALE GENOMIC DNA]</scope>
    <source>
        <strain evidence="2 3">CAIM 1751</strain>
    </source>
</reference>
<proteinExistence type="predicted"/>
<evidence type="ECO:0000313" key="3">
    <source>
        <dbReference type="Proteomes" id="UP000278792"/>
    </source>
</evidence>
<dbReference type="Proteomes" id="UP000278792">
    <property type="component" value="Unassembled WGS sequence"/>
</dbReference>
<feature type="signal peptide" evidence="1">
    <location>
        <begin position="1"/>
        <end position="23"/>
    </location>
</feature>
<protein>
    <submittedName>
        <fullName evidence="2">Uncharacterized protein</fullName>
    </submittedName>
</protein>
<feature type="chain" id="PRO_5018184559" evidence="1">
    <location>
        <begin position="24"/>
        <end position="215"/>
    </location>
</feature>
<keyword evidence="1" id="KW-0732">Signal</keyword>
<evidence type="ECO:0000256" key="1">
    <source>
        <dbReference type="SAM" id="SignalP"/>
    </source>
</evidence>
<sequence>MKSVKTLLAAAIVTALTSFNLYANPTPEILSAYNQAADGDKALVDTVYGQLNALIEEQGAKPLSLVYLGSTETLQGRDAFMPWNKMKYTEQGLATIAKGMALIDSLPQDINQQQRIQGLPEAYLAQAMAAVTYTSLPDLFNHFERGYDLYIDLLNQPDFAHQPFAASAWVYRTGIEAALRAEDLAQAKAWLEVMTELDASHEQTQAAQTMLAQQS</sequence>
<dbReference type="AlphaFoldDB" id="A0A3N3DXB3"/>
<accession>A0A3N3DXB3</accession>
<organism evidence="2 3">
    <name type="scientific">Vibrio ponticus</name>
    <dbReference type="NCBI Taxonomy" id="265668"/>
    <lineage>
        <taxon>Bacteria</taxon>
        <taxon>Pseudomonadati</taxon>
        <taxon>Pseudomonadota</taxon>
        <taxon>Gammaproteobacteria</taxon>
        <taxon>Vibrionales</taxon>
        <taxon>Vibrionaceae</taxon>
        <taxon>Vibrio</taxon>
    </lineage>
</organism>
<name>A0A3N3DXB3_9VIBR</name>
<comment type="caution">
    <text evidence="2">The sequence shown here is derived from an EMBL/GenBank/DDBJ whole genome shotgun (WGS) entry which is preliminary data.</text>
</comment>
<gene>
    <name evidence="2" type="ORF">EGH82_15800</name>
</gene>
<evidence type="ECO:0000313" key="2">
    <source>
        <dbReference type="EMBL" id="ROV59000.1"/>
    </source>
</evidence>
<dbReference type="EMBL" id="RKIK01000055">
    <property type="protein sequence ID" value="ROV59000.1"/>
    <property type="molecule type" value="Genomic_DNA"/>
</dbReference>